<reference evidence="3 4" key="1">
    <citation type="submission" date="2017-02" db="EMBL/GenBank/DDBJ databases">
        <title>Whole genome sequencing of Metallibacterium scheffleri DSM 24874 (T).</title>
        <authorList>
            <person name="Kumar S."/>
            <person name="Patil P."/>
            <person name="Patil P.B."/>
        </authorList>
    </citation>
    <scope>NUCLEOTIDE SEQUENCE [LARGE SCALE GENOMIC DNA]</scope>
    <source>
        <strain evidence="3 4">DSM 24874</strain>
    </source>
</reference>
<feature type="domain" description="Smf/DprA SLOG" evidence="2">
    <location>
        <begin position="87"/>
        <end position="299"/>
    </location>
</feature>
<evidence type="ECO:0000256" key="1">
    <source>
        <dbReference type="ARBA" id="ARBA00006525"/>
    </source>
</evidence>
<dbReference type="InterPro" id="IPR057666">
    <property type="entry name" value="DrpA_SLOG"/>
</dbReference>
<dbReference type="PANTHER" id="PTHR43022:SF1">
    <property type="entry name" value="PROTEIN SMF"/>
    <property type="match status" value="1"/>
</dbReference>
<dbReference type="InterPro" id="IPR003488">
    <property type="entry name" value="DprA"/>
</dbReference>
<dbReference type="Pfam" id="PF02481">
    <property type="entry name" value="DNA_processg_A"/>
    <property type="match status" value="1"/>
</dbReference>
<dbReference type="OrthoDB" id="9785707at2"/>
<dbReference type="PANTHER" id="PTHR43022">
    <property type="entry name" value="PROTEIN SMF"/>
    <property type="match status" value="1"/>
</dbReference>
<evidence type="ECO:0000313" key="4">
    <source>
        <dbReference type="Proteomes" id="UP000307749"/>
    </source>
</evidence>
<dbReference type="GO" id="GO:0009294">
    <property type="term" value="P:DNA-mediated transformation"/>
    <property type="evidence" value="ECO:0007669"/>
    <property type="project" value="InterPro"/>
</dbReference>
<comment type="caution">
    <text evidence="3">The sequence shown here is derived from an EMBL/GenBank/DDBJ whole genome shotgun (WGS) entry which is preliminary data.</text>
</comment>
<evidence type="ECO:0000313" key="3">
    <source>
        <dbReference type="EMBL" id="THD11390.1"/>
    </source>
</evidence>
<sequence length="301" mass="33314">MESLLHRTNDPAAALTCPPIVPSREMAAYEALWTRKKTSFKTLAECFRSNPQSTPSELVSDEEINTHLSLVMEKISQANISDFGIRVHGSTDYPERLRDAAHPVELLYYRGWWDLVDAPKRIAIVGSRNVSEDGVRRTRKLTGLLVKAGYTIVSGLAKGVDTVAHTTAMAYGGSTIAVIGTPITQSYPPENRQLQEKIAEHHLLISQVPICRYADQDYRSNRLFFPERNATMSAIAQATVIVEASDTSGTLAQARAALHQGRKLFILDSCFLNPDLSWPRQFEEQGAICVTSVDDIQAALE</sequence>
<gene>
    <name evidence="3" type="ORF">B1806_03895</name>
</gene>
<dbReference type="AlphaFoldDB" id="A0A4S3KR10"/>
<evidence type="ECO:0000259" key="2">
    <source>
        <dbReference type="Pfam" id="PF02481"/>
    </source>
</evidence>
<proteinExistence type="inferred from homology"/>
<organism evidence="3 4">
    <name type="scientific">Metallibacterium scheffleri</name>
    <dbReference type="NCBI Taxonomy" id="993689"/>
    <lineage>
        <taxon>Bacteria</taxon>
        <taxon>Pseudomonadati</taxon>
        <taxon>Pseudomonadota</taxon>
        <taxon>Gammaproteobacteria</taxon>
        <taxon>Lysobacterales</taxon>
        <taxon>Rhodanobacteraceae</taxon>
        <taxon>Metallibacterium</taxon>
    </lineage>
</organism>
<dbReference type="EMBL" id="MWQO01000014">
    <property type="protein sequence ID" value="THD11390.1"/>
    <property type="molecule type" value="Genomic_DNA"/>
</dbReference>
<protein>
    <submittedName>
        <fullName evidence="3">DNA processing protein DprA</fullName>
    </submittedName>
</protein>
<comment type="similarity">
    <text evidence="1">Belongs to the DprA/Smf family.</text>
</comment>
<name>A0A4S3KR10_9GAMM</name>
<dbReference type="STRING" id="993689.GCA_002077135_00165"/>
<dbReference type="Proteomes" id="UP000307749">
    <property type="component" value="Unassembled WGS sequence"/>
</dbReference>
<dbReference type="RefSeq" id="WP_081130409.1">
    <property type="nucleotide sequence ID" value="NZ_LDOS01000005.1"/>
</dbReference>
<dbReference type="Gene3D" id="3.40.50.450">
    <property type="match status" value="1"/>
</dbReference>
<accession>A0A4S3KR10</accession>
<dbReference type="SUPFAM" id="SSF102405">
    <property type="entry name" value="MCP/YpsA-like"/>
    <property type="match status" value="1"/>
</dbReference>
<keyword evidence="4" id="KW-1185">Reference proteome</keyword>